<reference evidence="4 5" key="1">
    <citation type="submission" date="2019-03" db="EMBL/GenBank/DDBJ databases">
        <authorList>
            <person name="Gaulin E."/>
            <person name="Dumas B."/>
        </authorList>
    </citation>
    <scope>NUCLEOTIDE SEQUENCE [LARGE SCALE GENOMIC DNA]</scope>
    <source>
        <strain evidence="4">CBS 568.67</strain>
    </source>
</reference>
<dbReference type="EMBL" id="VJMH01007322">
    <property type="protein sequence ID" value="KAF0684099.1"/>
    <property type="molecule type" value="Genomic_DNA"/>
</dbReference>
<evidence type="ECO:0000313" key="3">
    <source>
        <dbReference type="EMBL" id="KAF0684099.1"/>
    </source>
</evidence>
<dbReference type="InterPro" id="IPR055259">
    <property type="entry name" value="YkvP/CgeB_Glyco_trans-like"/>
</dbReference>
<gene>
    <name evidence="4" type="primary">Aste57867_23886</name>
    <name evidence="3" type="ORF">As57867_023813</name>
    <name evidence="4" type="ORF">ASTE57867_23886</name>
</gene>
<evidence type="ECO:0000259" key="2">
    <source>
        <dbReference type="Pfam" id="PF13524"/>
    </source>
</evidence>
<feature type="domain" description="Spore protein YkvP/CgeB glycosyl transferase-like" evidence="2">
    <location>
        <begin position="553"/>
        <end position="673"/>
    </location>
</feature>
<dbReference type="Pfam" id="PF13524">
    <property type="entry name" value="Glyco_trans_1_2"/>
    <property type="match status" value="1"/>
</dbReference>
<evidence type="ECO:0000313" key="5">
    <source>
        <dbReference type="Proteomes" id="UP000332933"/>
    </source>
</evidence>
<evidence type="ECO:0000256" key="1">
    <source>
        <dbReference type="SAM" id="SignalP"/>
    </source>
</evidence>
<organism evidence="4 5">
    <name type="scientific">Aphanomyces stellatus</name>
    <dbReference type="NCBI Taxonomy" id="120398"/>
    <lineage>
        <taxon>Eukaryota</taxon>
        <taxon>Sar</taxon>
        <taxon>Stramenopiles</taxon>
        <taxon>Oomycota</taxon>
        <taxon>Saprolegniomycetes</taxon>
        <taxon>Saprolegniales</taxon>
        <taxon>Verrucalvaceae</taxon>
        <taxon>Aphanomyces</taxon>
    </lineage>
</organism>
<accession>A0A485LQR5</accession>
<proteinExistence type="predicted"/>
<dbReference type="EMBL" id="CAADRA010007348">
    <property type="protein sequence ID" value="VFU00529.1"/>
    <property type="molecule type" value="Genomic_DNA"/>
</dbReference>
<protein>
    <submittedName>
        <fullName evidence="4">Aste57867_23886 protein</fullName>
    </submittedName>
</protein>
<reference evidence="3" key="2">
    <citation type="submission" date="2019-06" db="EMBL/GenBank/DDBJ databases">
        <title>Genomics analysis of Aphanomyces spp. identifies a new class of oomycete effector associated with host adaptation.</title>
        <authorList>
            <person name="Gaulin E."/>
        </authorList>
    </citation>
    <scope>NUCLEOTIDE SEQUENCE</scope>
    <source>
        <strain evidence="3">CBS 578.67</strain>
    </source>
</reference>
<dbReference type="AlphaFoldDB" id="A0A485LQR5"/>
<name>A0A485LQR5_9STRA</name>
<dbReference type="Proteomes" id="UP000332933">
    <property type="component" value="Unassembled WGS sequence"/>
</dbReference>
<sequence>MARRHAVLVVVALWAIHAHEGTTITFPHSGLTRLLHLHATFVTPTDLHHHSTVAAPWLDVAVSIALSSRSLELTQDGTMLHATTNTSAQHTRKHITSTSLDRIRSAHNTSALDDSRQLTSWPTLSSVRGDLCIDLISSVVHQSTTCVPFAVHVDNGTIVSLHVAVGSLPVGEYVAIARVHLSHTDRQHLHVRYDTRRLVLLGHCLAKAEIRSPRNGHVLSPLTTVSVVPKVVVARHGIRLPPATVVCLGIDGDAGTCLDGTITPLVFTLTLPPSPTTYDLRLWLQVGGTPIPSVCSDLIHVHVLATPPPPTWPRRLHVQHMVAVHPAAIHAADALSPDVARAFDRPHPRSCPHVRHTTNLTNVSVVVVDAWADTHNERTIDWSRYISTEFHELLTLVQDRYNVRHLALSAFVQTLEAPPDVVVYFEAPGPDVWTVLRTHLPPTTTQLLFCDDLQGCHLTSTTSSFRTAFFGSLHGIISTYAYAVPAFFHPATLPRLHWLPHAASAAFSYDDIHPSPVPRVLLVGATDARYYPLRAWAAASSQTLSIDVHIHPGYEGFASAAEAAAQTAAYARLGHSYLATFTDTSRLDYLVAKVFEIPATGSLLLVNRDAAPLLAALGFVDGVHYLGYDPHDPTPTIEYVLQPLHRQHVDRMRAAGQRLVRATHTTAHRAEELWQILVANETTWSMDGLVHGGVVACGDNGYAGESPETCEAHRRAILTEACCLNDSRKKA</sequence>
<evidence type="ECO:0000313" key="4">
    <source>
        <dbReference type="EMBL" id="VFU00529.1"/>
    </source>
</evidence>
<keyword evidence="1" id="KW-0732">Signal</keyword>
<dbReference type="OrthoDB" id="10034067at2759"/>
<feature type="signal peptide" evidence="1">
    <location>
        <begin position="1"/>
        <end position="21"/>
    </location>
</feature>
<keyword evidence="5" id="KW-1185">Reference proteome</keyword>
<feature type="chain" id="PRO_5036116625" evidence="1">
    <location>
        <begin position="22"/>
        <end position="731"/>
    </location>
</feature>